<dbReference type="Proteomes" id="UP000184212">
    <property type="component" value="Unassembled WGS sequence"/>
</dbReference>
<dbReference type="RefSeq" id="WP_073132302.1">
    <property type="nucleotide sequence ID" value="NZ_FQWQ01000001.1"/>
</dbReference>
<proteinExistence type="predicted"/>
<organism evidence="1 2">
    <name type="scientific">Chryseolinea serpens</name>
    <dbReference type="NCBI Taxonomy" id="947013"/>
    <lineage>
        <taxon>Bacteria</taxon>
        <taxon>Pseudomonadati</taxon>
        <taxon>Bacteroidota</taxon>
        <taxon>Cytophagia</taxon>
        <taxon>Cytophagales</taxon>
        <taxon>Fulvivirgaceae</taxon>
        <taxon>Chryseolinea</taxon>
    </lineage>
</organism>
<accession>A0A1M5LX47</accession>
<protein>
    <submittedName>
        <fullName evidence="1">Uncharacterized protein</fullName>
    </submittedName>
</protein>
<dbReference type="EMBL" id="FQWQ01000001">
    <property type="protein sequence ID" value="SHG69617.1"/>
    <property type="molecule type" value="Genomic_DNA"/>
</dbReference>
<evidence type="ECO:0000313" key="2">
    <source>
        <dbReference type="Proteomes" id="UP000184212"/>
    </source>
</evidence>
<dbReference type="AlphaFoldDB" id="A0A1M5LX47"/>
<keyword evidence="2" id="KW-1185">Reference proteome</keyword>
<gene>
    <name evidence="1" type="ORF">SAMN04488109_1445</name>
</gene>
<reference evidence="1 2" key="1">
    <citation type="submission" date="2016-11" db="EMBL/GenBank/DDBJ databases">
        <authorList>
            <person name="Jaros S."/>
            <person name="Januszkiewicz K."/>
            <person name="Wedrychowicz H."/>
        </authorList>
    </citation>
    <scope>NUCLEOTIDE SEQUENCE [LARGE SCALE GENOMIC DNA]</scope>
    <source>
        <strain evidence="1 2">DSM 24574</strain>
    </source>
</reference>
<sequence length="122" mass="14151">MLASTSLYLKAIPGYDGTIDMAVESLLKDEHDEKNMEDIRYEGKKNHIQRLLRQYRKNNHQAMDVCILTDRLRTYLTQMGTYNSPENVILLEGLEKETNVETAFFTLATAGFPKRRLQLLIK</sequence>
<evidence type="ECO:0000313" key="1">
    <source>
        <dbReference type="EMBL" id="SHG69617.1"/>
    </source>
</evidence>
<name>A0A1M5LX47_9BACT</name>